<keyword evidence="4 7" id="KW-0067">ATP-binding</keyword>
<gene>
    <name evidence="7" type="ORF">GFB47_15830</name>
</gene>
<dbReference type="GO" id="GO:0015697">
    <property type="term" value="P:quaternary ammonium group transport"/>
    <property type="evidence" value="ECO:0007669"/>
    <property type="project" value="UniProtKB-ARBA"/>
</dbReference>
<dbReference type="InterPro" id="IPR027417">
    <property type="entry name" value="P-loop_NTPase"/>
</dbReference>
<dbReference type="InterPro" id="IPR013611">
    <property type="entry name" value="Transp-assoc_OB_typ2"/>
</dbReference>
<evidence type="ECO:0000256" key="2">
    <source>
        <dbReference type="ARBA" id="ARBA00022475"/>
    </source>
</evidence>
<evidence type="ECO:0000256" key="4">
    <source>
        <dbReference type="ARBA" id="ARBA00022840"/>
    </source>
</evidence>
<protein>
    <submittedName>
        <fullName evidence="7">ATP-binding cassette domain-containing protein</fullName>
    </submittedName>
</protein>
<dbReference type="GO" id="GO:0005524">
    <property type="term" value="F:ATP binding"/>
    <property type="evidence" value="ECO:0007669"/>
    <property type="project" value="UniProtKB-KW"/>
</dbReference>
<dbReference type="GO" id="GO:0043190">
    <property type="term" value="C:ATP-binding cassette (ABC) transporter complex"/>
    <property type="evidence" value="ECO:0007669"/>
    <property type="project" value="InterPro"/>
</dbReference>
<dbReference type="PROSITE" id="PS00211">
    <property type="entry name" value="ABC_TRANSPORTER_1"/>
    <property type="match status" value="1"/>
</dbReference>
<sequence>MNTYSKTDYVTVSNLTKRFGQNTVFEGIEFGIKQGEFVTLLGPSGCGKSTLLRSLAGLNPVDNGTILVNGEDITHQTPQERGIGMVFQSYALFPNMTVEANIAFGLKMKKLDANTIKKDVEKVIQLVDLSGKEAYYPHQLSGGQRQRVALARALVVKPRILLLDEPLSALDAKIRKRLRQQIRDIQKELNLTTVFVTHDQEEAMIMSDRIFLMNNGEIVQQGTPEQIYTQPENEFVAGFMGHYNLMEAKQAKQLFNMDTQKKLAIRPESIYVEEVGRHYPEHISLPLKATIQHQQLLGNVIRYRVAMENCQDCHLTVDLLNRSSERLLANGHQLHLRFNLNEIQPVRA</sequence>
<keyword evidence="8" id="KW-1185">Reference proteome</keyword>
<dbReference type="Pfam" id="PF08402">
    <property type="entry name" value="TOBE_2"/>
    <property type="match status" value="1"/>
</dbReference>
<dbReference type="AlphaFoldDB" id="A0A5Q0TMW3"/>
<evidence type="ECO:0000313" key="8">
    <source>
        <dbReference type="Proteomes" id="UP000348942"/>
    </source>
</evidence>
<name>A0A5Q0TMW3_9VIBR</name>
<evidence type="ECO:0000259" key="6">
    <source>
        <dbReference type="PROSITE" id="PS50893"/>
    </source>
</evidence>
<dbReference type="GO" id="GO:0016887">
    <property type="term" value="F:ATP hydrolysis activity"/>
    <property type="evidence" value="ECO:0007669"/>
    <property type="project" value="InterPro"/>
</dbReference>
<dbReference type="InterPro" id="IPR003593">
    <property type="entry name" value="AAA+_ATPase"/>
</dbReference>
<dbReference type="Proteomes" id="UP000348942">
    <property type="component" value="Chromosome 2"/>
</dbReference>
<dbReference type="PANTHER" id="PTHR42781:SF4">
    <property type="entry name" value="SPERMIDINE_PUTRESCINE IMPORT ATP-BINDING PROTEIN POTA"/>
    <property type="match status" value="1"/>
</dbReference>
<dbReference type="SUPFAM" id="SSF52540">
    <property type="entry name" value="P-loop containing nucleoside triphosphate hydrolases"/>
    <property type="match status" value="1"/>
</dbReference>
<reference evidence="7 8" key="1">
    <citation type="submission" date="2019-10" db="EMBL/GenBank/DDBJ databases">
        <title>Vibrio sp. nov., isolated from Coralline algae surface.</title>
        <authorList>
            <person name="Geng Y."/>
            <person name="Zhang X."/>
        </authorList>
    </citation>
    <scope>NUCLEOTIDE SEQUENCE [LARGE SCALE GENOMIC DNA]</scope>
    <source>
        <strain evidence="7 8">SM1977</strain>
    </source>
</reference>
<evidence type="ECO:0000313" key="7">
    <source>
        <dbReference type="EMBL" id="QGA66849.1"/>
    </source>
</evidence>
<evidence type="ECO:0000256" key="1">
    <source>
        <dbReference type="ARBA" id="ARBA00022448"/>
    </source>
</evidence>
<feature type="domain" description="ABC transporter" evidence="6">
    <location>
        <begin position="10"/>
        <end position="240"/>
    </location>
</feature>
<dbReference type="FunFam" id="3.40.50.300:FF:000425">
    <property type="entry name" value="Probable ABC transporter, ATP-binding subunit"/>
    <property type="match status" value="1"/>
</dbReference>
<dbReference type="InterPro" id="IPR017871">
    <property type="entry name" value="ABC_transporter-like_CS"/>
</dbReference>
<keyword evidence="2" id="KW-1003">Cell membrane</keyword>
<dbReference type="EMBL" id="CP045700">
    <property type="protein sequence ID" value="QGA66849.1"/>
    <property type="molecule type" value="Genomic_DNA"/>
</dbReference>
<dbReference type="Gene3D" id="3.40.50.300">
    <property type="entry name" value="P-loop containing nucleotide triphosphate hydrolases"/>
    <property type="match status" value="1"/>
</dbReference>
<keyword evidence="3" id="KW-0547">Nucleotide-binding</keyword>
<accession>A0A5Q0TMW3</accession>
<dbReference type="GO" id="GO:0022857">
    <property type="term" value="F:transmembrane transporter activity"/>
    <property type="evidence" value="ECO:0007669"/>
    <property type="project" value="InterPro"/>
</dbReference>
<keyword evidence="5" id="KW-0472">Membrane</keyword>
<dbReference type="InterPro" id="IPR003439">
    <property type="entry name" value="ABC_transporter-like_ATP-bd"/>
</dbReference>
<dbReference type="Pfam" id="PF00005">
    <property type="entry name" value="ABC_tran"/>
    <property type="match status" value="1"/>
</dbReference>
<dbReference type="PANTHER" id="PTHR42781">
    <property type="entry name" value="SPERMIDINE/PUTRESCINE IMPORT ATP-BINDING PROTEIN POTA"/>
    <property type="match status" value="1"/>
</dbReference>
<dbReference type="InterPro" id="IPR050093">
    <property type="entry name" value="ABC_SmlMolc_Importer"/>
</dbReference>
<dbReference type="SMART" id="SM00382">
    <property type="entry name" value="AAA"/>
    <property type="match status" value="1"/>
</dbReference>
<dbReference type="RefSeq" id="WP_153448938.1">
    <property type="nucleotide sequence ID" value="NZ_CP045700.1"/>
</dbReference>
<organism evidence="7 8">
    <name type="scientific">Vibrio algicola</name>
    <dbReference type="NCBI Taxonomy" id="2662262"/>
    <lineage>
        <taxon>Bacteria</taxon>
        <taxon>Pseudomonadati</taxon>
        <taxon>Pseudomonadota</taxon>
        <taxon>Gammaproteobacteria</taxon>
        <taxon>Vibrionales</taxon>
        <taxon>Vibrionaceae</taxon>
        <taxon>Vibrio</taxon>
    </lineage>
</organism>
<proteinExistence type="predicted"/>
<dbReference type="PROSITE" id="PS50893">
    <property type="entry name" value="ABC_TRANSPORTER_2"/>
    <property type="match status" value="1"/>
</dbReference>
<evidence type="ECO:0000256" key="5">
    <source>
        <dbReference type="ARBA" id="ARBA00023136"/>
    </source>
</evidence>
<keyword evidence="1" id="KW-0813">Transport</keyword>
<evidence type="ECO:0000256" key="3">
    <source>
        <dbReference type="ARBA" id="ARBA00022741"/>
    </source>
</evidence>